<name>A0A812XZI4_SYMPI</name>
<protein>
    <submittedName>
        <fullName evidence="2">Uncharacterized protein</fullName>
    </submittedName>
</protein>
<keyword evidence="1" id="KW-0732">Signal</keyword>
<evidence type="ECO:0000256" key="1">
    <source>
        <dbReference type="SAM" id="SignalP"/>
    </source>
</evidence>
<keyword evidence="3" id="KW-1185">Reference proteome</keyword>
<proteinExistence type="predicted"/>
<feature type="signal peptide" evidence="1">
    <location>
        <begin position="1"/>
        <end position="17"/>
    </location>
</feature>
<feature type="chain" id="PRO_5032927230" evidence="1">
    <location>
        <begin position="18"/>
        <end position="327"/>
    </location>
</feature>
<dbReference type="Proteomes" id="UP000649617">
    <property type="component" value="Unassembled WGS sequence"/>
</dbReference>
<dbReference type="EMBL" id="CAJNIZ010046876">
    <property type="protein sequence ID" value="CAE7758521.1"/>
    <property type="molecule type" value="Genomic_DNA"/>
</dbReference>
<gene>
    <name evidence="2" type="ORF">SPIL2461_LOCUS22092</name>
</gene>
<comment type="caution">
    <text evidence="2">The sequence shown here is derived from an EMBL/GenBank/DDBJ whole genome shotgun (WGS) entry which is preliminary data.</text>
</comment>
<evidence type="ECO:0000313" key="2">
    <source>
        <dbReference type="EMBL" id="CAE7758521.1"/>
    </source>
</evidence>
<organism evidence="2 3">
    <name type="scientific">Symbiodinium pilosum</name>
    <name type="common">Dinoflagellate</name>
    <dbReference type="NCBI Taxonomy" id="2952"/>
    <lineage>
        <taxon>Eukaryota</taxon>
        <taxon>Sar</taxon>
        <taxon>Alveolata</taxon>
        <taxon>Dinophyceae</taxon>
        <taxon>Suessiales</taxon>
        <taxon>Symbiodiniaceae</taxon>
        <taxon>Symbiodinium</taxon>
    </lineage>
</organism>
<evidence type="ECO:0000313" key="3">
    <source>
        <dbReference type="Proteomes" id="UP000649617"/>
    </source>
</evidence>
<accession>A0A812XZI4</accession>
<sequence length="327" mass="34965">MKFAMRFLVSALGVAAAAKSAGHLRASLASDITAPQQALLSLVAAAANGRGDSPEFDISSLASMAQSISKTGGVPETVNTIKGLVTGMLESLSQEASAAQLGVTNKTLFETCNANKAAAMGEVAKLEAAAPADGHYAEYNQCIQELANLNTTAQSCTSQEELLRVAKQARCEYFSAVDRSNNYQSWFCYEDDFPVSSTYEAYLQRNINMLAEYRTRKQNCTDASSSYSAKQSECNTKTSPVSIKTLHCETLKSNATEAFCTPYQGKVTACNVYDSCWAASEAAATSAYDTAVSISENLKTQWNALKRVECLLDVLTKSGVKPEACVA</sequence>
<reference evidence="2" key="1">
    <citation type="submission" date="2021-02" db="EMBL/GenBank/DDBJ databases">
        <authorList>
            <person name="Dougan E. K."/>
            <person name="Rhodes N."/>
            <person name="Thang M."/>
            <person name="Chan C."/>
        </authorList>
    </citation>
    <scope>NUCLEOTIDE SEQUENCE</scope>
</reference>
<dbReference type="AlphaFoldDB" id="A0A812XZI4"/>
<dbReference type="OrthoDB" id="414800at2759"/>